<proteinExistence type="predicted"/>
<evidence type="ECO:0000313" key="1">
    <source>
        <dbReference type="EMBL" id="CAB3674470.1"/>
    </source>
</evidence>
<reference evidence="1 2" key="1">
    <citation type="submission" date="2020-04" db="EMBL/GenBank/DDBJ databases">
        <authorList>
            <person name="De Canck E."/>
        </authorList>
    </citation>
    <scope>NUCLEOTIDE SEQUENCE [LARGE SCALE GENOMIC DNA]</scope>
    <source>
        <strain evidence="1 2">LMG 3458</strain>
    </source>
</reference>
<accession>A0A6S6ZGL2</accession>
<dbReference type="Proteomes" id="UP000494111">
    <property type="component" value="Unassembled WGS sequence"/>
</dbReference>
<evidence type="ECO:0000313" key="2">
    <source>
        <dbReference type="Proteomes" id="UP000494111"/>
    </source>
</evidence>
<gene>
    <name evidence="1" type="ORF">LMG3458_01276</name>
</gene>
<name>A0A6S6ZGL2_9BURK</name>
<protein>
    <submittedName>
        <fullName evidence="1">Uncharacterized protein</fullName>
    </submittedName>
</protein>
<dbReference type="EMBL" id="CADIJO010000003">
    <property type="protein sequence ID" value="CAB3674470.1"/>
    <property type="molecule type" value="Genomic_DNA"/>
</dbReference>
<organism evidence="1 2">
    <name type="scientific">Achromobacter deleyi</name>
    <dbReference type="NCBI Taxonomy" id="1353891"/>
    <lineage>
        <taxon>Bacteria</taxon>
        <taxon>Pseudomonadati</taxon>
        <taxon>Pseudomonadota</taxon>
        <taxon>Betaproteobacteria</taxon>
        <taxon>Burkholderiales</taxon>
        <taxon>Alcaligenaceae</taxon>
        <taxon>Achromobacter</taxon>
    </lineage>
</organism>
<dbReference type="AlphaFoldDB" id="A0A6S6ZGL2"/>
<sequence length="45" mass="5213">MRLLPSASRPRYRDAASPRIRLPPWQALYFAFAQGYSSRHYGPTC</sequence>